<dbReference type="Proteomes" id="UP001170481">
    <property type="component" value="Unassembled WGS sequence"/>
</dbReference>
<feature type="chain" id="PRO_5042880157" evidence="2">
    <location>
        <begin position="23"/>
        <end position="108"/>
    </location>
</feature>
<protein>
    <submittedName>
        <fullName evidence="3">Uncharacterized protein</fullName>
    </submittedName>
</protein>
<name>A0AAP4TWI7_9GAMM</name>
<gene>
    <name evidence="3" type="ORF">Q4535_06165</name>
</gene>
<dbReference type="RefSeq" id="WP_303593355.1">
    <property type="nucleotide sequence ID" value="NZ_JAUORK010000005.1"/>
</dbReference>
<dbReference type="EMBL" id="JAUORK010000005">
    <property type="protein sequence ID" value="MDO6671702.1"/>
    <property type="molecule type" value="Genomic_DNA"/>
</dbReference>
<feature type="signal peptide" evidence="2">
    <location>
        <begin position="1"/>
        <end position="22"/>
    </location>
</feature>
<feature type="region of interest" description="Disordered" evidence="1">
    <location>
        <begin position="19"/>
        <end position="108"/>
    </location>
</feature>
<accession>A0AAP4TWI7</accession>
<organism evidence="3 4">
    <name type="scientific">Cobetia amphilecti</name>
    <dbReference type="NCBI Taxonomy" id="1055104"/>
    <lineage>
        <taxon>Bacteria</taxon>
        <taxon>Pseudomonadati</taxon>
        <taxon>Pseudomonadota</taxon>
        <taxon>Gammaproteobacteria</taxon>
        <taxon>Oceanospirillales</taxon>
        <taxon>Halomonadaceae</taxon>
        <taxon>Cobetia</taxon>
    </lineage>
</organism>
<evidence type="ECO:0000256" key="2">
    <source>
        <dbReference type="SAM" id="SignalP"/>
    </source>
</evidence>
<evidence type="ECO:0000313" key="4">
    <source>
        <dbReference type="Proteomes" id="UP001170481"/>
    </source>
</evidence>
<proteinExistence type="predicted"/>
<keyword evidence="2" id="KW-0732">Signal</keyword>
<evidence type="ECO:0000313" key="3">
    <source>
        <dbReference type="EMBL" id="MDO6671702.1"/>
    </source>
</evidence>
<evidence type="ECO:0000256" key="1">
    <source>
        <dbReference type="SAM" id="MobiDB-lite"/>
    </source>
</evidence>
<reference evidence="3" key="1">
    <citation type="submission" date="2023-07" db="EMBL/GenBank/DDBJ databases">
        <title>Genome content predicts the carbon catabolic preferences of heterotrophic bacteria.</title>
        <authorList>
            <person name="Gralka M."/>
        </authorList>
    </citation>
    <scope>NUCLEOTIDE SEQUENCE</scope>
    <source>
        <strain evidence="3">C2R13</strain>
    </source>
</reference>
<comment type="caution">
    <text evidence="3">The sequence shown here is derived from an EMBL/GenBank/DDBJ whole genome shotgun (WGS) entry which is preliminary data.</text>
</comment>
<dbReference type="AlphaFoldDB" id="A0AAP4TWI7"/>
<sequence>MRTLTIAALMVASMAGSSVAMAGNPADDGHAAKSQYTQHKDGVRTSAQSHKAAASGQVADKSSHVASKAHDAKSKVSNKASDARSKASDTNSRYQKKNYADVLKNERH</sequence>